<dbReference type="KEGG" id="scor:J3U87_20495"/>
<feature type="domain" description="NAD(P)-binding" evidence="1">
    <location>
        <begin position="7"/>
        <end position="144"/>
    </location>
</feature>
<evidence type="ECO:0000313" key="2">
    <source>
        <dbReference type="EMBL" id="QTD47973.1"/>
    </source>
</evidence>
<sequence length="488" mass="55608">MNVLVTGANGYIGRRLVAALLDGGHSVIALMRDKRRFAFKEALHPNLTIVEADLLEPESMDAVPGDVDAAYYLLHSMGSSAGTFQELESRCAHRFAAWANRSRARQIIYLGGIANDERLSRHLKSRLNVEEILGRSRVPLTVLRAAIIIGSGSASFEIIRDLVEKLPFMITPRWVKTKCQPIAIVDVIFYLQAALLHEESFDRNLDIGGPDVMTYRDMLLRYAKVRGLKRYIFDVPVFTPRLSSYWLYFITSTNYSLAKSLVDSMKAEVVCGDRHIETIVPHRCLSYEEALERALVKIENNQVLSSWKDAVVSGTLRDDYLDFVGVPRHGILRDVREVPVTGDVEAARSRVWSIGGQNGWYMRWAWEIRGFLDKLIGGVGLRRGRRNPHHLVIGDALDFWRVALTDKKRDHLVLFAEMKLPGEAWLEFEFLQRDGRTHLRQTATFRPKGLIGRLYWYLLVPVHFVIFRGMCRDLAQRPEPRARIPVAG</sequence>
<dbReference type="Pfam" id="PF13460">
    <property type="entry name" value="NAD_binding_10"/>
    <property type="match status" value="1"/>
</dbReference>
<dbReference type="GO" id="GO:0005737">
    <property type="term" value="C:cytoplasm"/>
    <property type="evidence" value="ECO:0007669"/>
    <property type="project" value="TreeGrafter"/>
</dbReference>
<dbReference type="AlphaFoldDB" id="A0A8A4TEC7"/>
<dbReference type="PANTHER" id="PTHR48079:SF6">
    <property type="entry name" value="NAD(P)-BINDING DOMAIN-CONTAINING PROTEIN-RELATED"/>
    <property type="match status" value="1"/>
</dbReference>
<organism evidence="2 3">
    <name type="scientific">Sulfidibacter corallicola</name>
    <dbReference type="NCBI Taxonomy" id="2818388"/>
    <lineage>
        <taxon>Bacteria</taxon>
        <taxon>Pseudomonadati</taxon>
        <taxon>Acidobacteriota</taxon>
        <taxon>Holophagae</taxon>
        <taxon>Acanthopleuribacterales</taxon>
        <taxon>Acanthopleuribacteraceae</taxon>
        <taxon>Sulfidibacter</taxon>
    </lineage>
</organism>
<keyword evidence="3" id="KW-1185">Reference proteome</keyword>
<dbReference type="GO" id="GO:0004029">
    <property type="term" value="F:aldehyde dehydrogenase (NAD+) activity"/>
    <property type="evidence" value="ECO:0007669"/>
    <property type="project" value="TreeGrafter"/>
</dbReference>
<proteinExistence type="predicted"/>
<protein>
    <submittedName>
        <fullName evidence="2">SDR family oxidoreductase</fullName>
    </submittedName>
</protein>
<dbReference type="InterPro" id="IPR036291">
    <property type="entry name" value="NAD(P)-bd_dom_sf"/>
</dbReference>
<dbReference type="Proteomes" id="UP000663929">
    <property type="component" value="Chromosome"/>
</dbReference>
<dbReference type="EMBL" id="CP071793">
    <property type="protein sequence ID" value="QTD47973.1"/>
    <property type="molecule type" value="Genomic_DNA"/>
</dbReference>
<evidence type="ECO:0000313" key="3">
    <source>
        <dbReference type="Proteomes" id="UP000663929"/>
    </source>
</evidence>
<accession>A0A8A4TEC7</accession>
<dbReference type="InterPro" id="IPR016040">
    <property type="entry name" value="NAD(P)-bd_dom"/>
</dbReference>
<evidence type="ECO:0000259" key="1">
    <source>
        <dbReference type="Pfam" id="PF13460"/>
    </source>
</evidence>
<dbReference type="Pfam" id="PF11066">
    <property type="entry name" value="DUF2867"/>
    <property type="match status" value="1"/>
</dbReference>
<dbReference type="InterPro" id="IPR021295">
    <property type="entry name" value="DUF2867"/>
</dbReference>
<dbReference type="InterPro" id="IPR051783">
    <property type="entry name" value="NAD(P)-dependent_oxidoreduct"/>
</dbReference>
<reference evidence="2" key="1">
    <citation type="submission" date="2021-03" db="EMBL/GenBank/DDBJ databases">
        <title>Acanthopleuribacteraceae sp. M133.</title>
        <authorList>
            <person name="Wang G."/>
        </authorList>
    </citation>
    <scope>NUCLEOTIDE SEQUENCE</scope>
    <source>
        <strain evidence="2">M133</strain>
    </source>
</reference>
<dbReference type="Gene3D" id="3.40.50.720">
    <property type="entry name" value="NAD(P)-binding Rossmann-like Domain"/>
    <property type="match status" value="1"/>
</dbReference>
<name>A0A8A4TEC7_SULCO</name>
<dbReference type="SUPFAM" id="SSF51735">
    <property type="entry name" value="NAD(P)-binding Rossmann-fold domains"/>
    <property type="match status" value="1"/>
</dbReference>
<dbReference type="PANTHER" id="PTHR48079">
    <property type="entry name" value="PROTEIN YEEZ"/>
    <property type="match status" value="1"/>
</dbReference>
<gene>
    <name evidence="2" type="ORF">J3U87_20495</name>
</gene>
<dbReference type="RefSeq" id="WP_237377637.1">
    <property type="nucleotide sequence ID" value="NZ_CP071793.1"/>
</dbReference>